<dbReference type="InterPro" id="IPR001753">
    <property type="entry name" value="Enoyl-CoA_hydra/iso"/>
</dbReference>
<dbReference type="PANTHER" id="PTHR42964">
    <property type="entry name" value="ENOYL-COA HYDRATASE"/>
    <property type="match status" value="1"/>
</dbReference>
<proteinExistence type="inferred from homology"/>
<name>A0ABW1TZS7_9BURK</name>
<evidence type="ECO:0000313" key="2">
    <source>
        <dbReference type="EMBL" id="MFC6282822.1"/>
    </source>
</evidence>
<dbReference type="InterPro" id="IPR014748">
    <property type="entry name" value="Enoyl-CoA_hydra_C"/>
</dbReference>
<organism evidence="2 3">
    <name type="scientific">Polaromonas aquatica</name>
    <dbReference type="NCBI Taxonomy" id="332657"/>
    <lineage>
        <taxon>Bacteria</taxon>
        <taxon>Pseudomonadati</taxon>
        <taxon>Pseudomonadota</taxon>
        <taxon>Betaproteobacteria</taxon>
        <taxon>Burkholderiales</taxon>
        <taxon>Comamonadaceae</taxon>
        <taxon>Polaromonas</taxon>
    </lineage>
</organism>
<dbReference type="RefSeq" id="WP_371439220.1">
    <property type="nucleotide sequence ID" value="NZ_JBHSRS010000080.1"/>
</dbReference>
<keyword evidence="3" id="KW-1185">Reference proteome</keyword>
<reference evidence="3" key="1">
    <citation type="journal article" date="2019" name="Int. J. Syst. Evol. Microbiol.">
        <title>The Global Catalogue of Microorganisms (GCM) 10K type strain sequencing project: providing services to taxonomists for standard genome sequencing and annotation.</title>
        <authorList>
            <consortium name="The Broad Institute Genomics Platform"/>
            <consortium name="The Broad Institute Genome Sequencing Center for Infectious Disease"/>
            <person name="Wu L."/>
            <person name="Ma J."/>
        </authorList>
    </citation>
    <scope>NUCLEOTIDE SEQUENCE [LARGE SCALE GENOMIC DNA]</scope>
    <source>
        <strain evidence="3">CCUG 39402</strain>
    </source>
</reference>
<comment type="similarity">
    <text evidence="1">Belongs to the enoyl-CoA hydratase/isomerase family.</text>
</comment>
<dbReference type="Pfam" id="PF00378">
    <property type="entry name" value="ECH_1"/>
    <property type="match status" value="1"/>
</dbReference>
<accession>A0ABW1TZS7</accession>
<dbReference type="CDD" id="cd06558">
    <property type="entry name" value="crotonase-like"/>
    <property type="match status" value="1"/>
</dbReference>
<comment type="caution">
    <text evidence="2">The sequence shown here is derived from an EMBL/GenBank/DDBJ whole genome shotgun (WGS) entry which is preliminary data.</text>
</comment>
<evidence type="ECO:0000256" key="1">
    <source>
        <dbReference type="ARBA" id="ARBA00005254"/>
    </source>
</evidence>
<dbReference type="InterPro" id="IPR051683">
    <property type="entry name" value="Enoyl-CoA_Hydratase/Isomerase"/>
</dbReference>
<evidence type="ECO:0000313" key="3">
    <source>
        <dbReference type="Proteomes" id="UP001596270"/>
    </source>
</evidence>
<gene>
    <name evidence="2" type="ORF">ACFQND_16495</name>
</gene>
<dbReference type="Proteomes" id="UP001596270">
    <property type="component" value="Unassembled WGS sequence"/>
</dbReference>
<dbReference type="SUPFAM" id="SSF52096">
    <property type="entry name" value="ClpP/crotonase"/>
    <property type="match status" value="1"/>
</dbReference>
<dbReference type="Gene3D" id="3.90.226.10">
    <property type="entry name" value="2-enoyl-CoA Hydratase, Chain A, domain 1"/>
    <property type="match status" value="1"/>
</dbReference>
<dbReference type="InterPro" id="IPR029045">
    <property type="entry name" value="ClpP/crotonase-like_dom_sf"/>
</dbReference>
<dbReference type="EMBL" id="JBHSRS010000080">
    <property type="protein sequence ID" value="MFC6282822.1"/>
    <property type="molecule type" value="Genomic_DNA"/>
</dbReference>
<sequence length="263" mass="28319">MGQNFSQLLFEVRGEACHITINRAAEHNSMTDLVMEELTLAFRQAEGMDGVRAIVLTGAGEQTFCAGGKLKPTADGSPFALEPGRFDNPIAEMFKALDRCNLPIIARVNGSAFGGGLGLVCACDFAVAVDSAKFGTTEAKVGVFPMMILPVLMRVIPRRRLLEMCFFAHRFSAVEAQQFEIVNQVVPAAELDTAVAAMVDKLAANSPVALRIGRRAISAVTDLSFSDALNLTQAVLPILSQSEDTKEGMKAFAERRAPVWPGR</sequence>
<dbReference type="Gene3D" id="1.10.12.10">
    <property type="entry name" value="Lyase 2-enoyl-coa Hydratase, Chain A, domain 2"/>
    <property type="match status" value="1"/>
</dbReference>
<protein>
    <submittedName>
        <fullName evidence="2">Enoyl-CoA hydratase-related protein</fullName>
    </submittedName>
</protein>
<dbReference type="PANTHER" id="PTHR42964:SF1">
    <property type="entry name" value="POLYKETIDE BIOSYNTHESIS ENOYL-COA HYDRATASE PKSH-RELATED"/>
    <property type="match status" value="1"/>
</dbReference>